<dbReference type="GO" id="GO:0005783">
    <property type="term" value="C:endoplasmic reticulum"/>
    <property type="evidence" value="ECO:0007669"/>
    <property type="project" value="TreeGrafter"/>
</dbReference>
<evidence type="ECO:0000256" key="7">
    <source>
        <dbReference type="ARBA" id="ARBA00036813"/>
    </source>
</evidence>
<dbReference type="InterPro" id="IPR020845">
    <property type="entry name" value="AMP-binding_CS"/>
</dbReference>
<dbReference type="GO" id="GO:0035336">
    <property type="term" value="P:long-chain fatty-acyl-CoA metabolic process"/>
    <property type="evidence" value="ECO:0007669"/>
    <property type="project" value="TreeGrafter"/>
</dbReference>
<dbReference type="AlphaFoldDB" id="A0A443SFP7"/>
<dbReference type="VEuPathDB" id="VectorBase:LDEU005691"/>
<keyword evidence="3" id="KW-0547">Nucleotide-binding</keyword>
<comment type="catalytic activity">
    <reaction evidence="7">
        <text>a long-chain fatty acid + ATP + CoA = a long-chain fatty acyl-CoA + AMP + diphosphate</text>
        <dbReference type="Rhea" id="RHEA:15421"/>
        <dbReference type="ChEBI" id="CHEBI:30616"/>
        <dbReference type="ChEBI" id="CHEBI:33019"/>
        <dbReference type="ChEBI" id="CHEBI:57287"/>
        <dbReference type="ChEBI" id="CHEBI:57560"/>
        <dbReference type="ChEBI" id="CHEBI:83139"/>
        <dbReference type="ChEBI" id="CHEBI:456215"/>
        <dbReference type="EC" id="6.2.1.3"/>
    </reaction>
</comment>
<dbReference type="OrthoDB" id="6537784at2759"/>
<keyword evidence="4" id="KW-0276">Fatty acid metabolism</keyword>
<keyword evidence="5" id="KW-0067">ATP-binding</keyword>
<reference evidence="9 10" key="1">
    <citation type="journal article" date="2018" name="Gigascience">
        <title>Genomes of trombidid mites reveal novel predicted allergens and laterally-transferred genes associated with secondary metabolism.</title>
        <authorList>
            <person name="Dong X."/>
            <person name="Chaisiri K."/>
            <person name="Xia D."/>
            <person name="Armstrong S.D."/>
            <person name="Fang Y."/>
            <person name="Donnelly M.J."/>
            <person name="Kadowaki T."/>
            <person name="McGarry J.W."/>
            <person name="Darby A.C."/>
            <person name="Makepeace B.L."/>
        </authorList>
    </citation>
    <scope>NUCLEOTIDE SEQUENCE [LARGE SCALE GENOMIC DNA]</scope>
    <source>
        <strain evidence="9">UoL-UT</strain>
    </source>
</reference>
<dbReference type="SUPFAM" id="SSF56801">
    <property type="entry name" value="Acetyl-CoA synthetase-like"/>
    <property type="match status" value="1"/>
</dbReference>
<dbReference type="GO" id="GO:0030182">
    <property type="term" value="P:neuron differentiation"/>
    <property type="evidence" value="ECO:0007669"/>
    <property type="project" value="TreeGrafter"/>
</dbReference>
<keyword evidence="4" id="KW-0443">Lipid metabolism</keyword>
<evidence type="ECO:0000313" key="9">
    <source>
        <dbReference type="EMBL" id="RWS26349.1"/>
    </source>
</evidence>
<keyword evidence="2 9" id="KW-0436">Ligase</keyword>
<evidence type="ECO:0000256" key="6">
    <source>
        <dbReference type="ARBA" id="ARBA00026121"/>
    </source>
</evidence>
<dbReference type="GO" id="GO:0005886">
    <property type="term" value="C:plasma membrane"/>
    <property type="evidence" value="ECO:0007669"/>
    <property type="project" value="TreeGrafter"/>
</dbReference>
<name>A0A443SFP7_9ACAR</name>
<proteinExistence type="inferred from homology"/>
<accession>A0A443SFP7</accession>
<protein>
    <recommendedName>
        <fullName evidence="6">long-chain-fatty-acid--CoA ligase</fullName>
        <ecNumber evidence="6">6.2.1.3</ecNumber>
    </recommendedName>
</protein>
<dbReference type="EC" id="6.2.1.3" evidence="6"/>
<evidence type="ECO:0000256" key="1">
    <source>
        <dbReference type="ARBA" id="ARBA00006432"/>
    </source>
</evidence>
<evidence type="ECO:0000259" key="8">
    <source>
        <dbReference type="Pfam" id="PF00501"/>
    </source>
</evidence>
<dbReference type="GO" id="GO:0090433">
    <property type="term" value="F:palmitoyl-CoA ligase activity"/>
    <property type="evidence" value="ECO:0007669"/>
    <property type="project" value="TreeGrafter"/>
</dbReference>
<feature type="domain" description="AMP-dependent synthetase/ligase" evidence="8">
    <location>
        <begin position="356"/>
        <end position="475"/>
    </location>
</feature>
<organism evidence="9 10">
    <name type="scientific">Leptotrombidium deliense</name>
    <dbReference type="NCBI Taxonomy" id="299467"/>
    <lineage>
        <taxon>Eukaryota</taxon>
        <taxon>Metazoa</taxon>
        <taxon>Ecdysozoa</taxon>
        <taxon>Arthropoda</taxon>
        <taxon>Chelicerata</taxon>
        <taxon>Arachnida</taxon>
        <taxon>Acari</taxon>
        <taxon>Acariformes</taxon>
        <taxon>Trombidiformes</taxon>
        <taxon>Prostigmata</taxon>
        <taxon>Anystina</taxon>
        <taxon>Parasitengona</taxon>
        <taxon>Trombiculoidea</taxon>
        <taxon>Trombiculidae</taxon>
        <taxon>Leptotrombidium</taxon>
    </lineage>
</organism>
<evidence type="ECO:0000256" key="4">
    <source>
        <dbReference type="ARBA" id="ARBA00022832"/>
    </source>
</evidence>
<keyword evidence="10" id="KW-1185">Reference proteome</keyword>
<sequence length="579" mass="65038">MVLQLQRFIVNRFQFVLCRRRLITRRRSISGVSHRHYFKQTGDRSLRPKLVDLVLQILKSIVAVYDLVTLPIYYVCQRPWIQRRLHRDIRSVRVNPLDVHSPFIRIGSTPSHPLLECHTLPKLFKKSVELYGDRNCLGQREVIGEVDEIQSDGIVLQKFILGDYKWLTYTELDRRIELVARGLMSVGVKHKATVVMYAETRLEWFLTAQAVFRLGGTITTLYTNLGIDGIIHALNETESTHMVTTADFLTKMKQIVPKTPALKRIIYVESLYKKADTQGFTVDLIPFSRLEEEGQLANDKSFGGVEPTDVAVIMYTSGSTGNPKGVILVHKNIIGIIKGFYALANNLVESFFVAMGITIGYASPRTMTDNSRHIKASSKRRCDVVATNCNFSCTADFRSNIVSGSAPISPDTHDFIRSCFNVKLAQGYGLTETTAGATVMDFNDWSAEGKYLIHDKPNPRGEIVIGADCVAAGYYKNDELTKVRDSGAIHADGCLKVIDRKRDLVKLQLREYVLFAKVEVGLSNSELVDNVFVYANPKQTYVVALMVPNLKALSDLAKQLGKNNLSHKQLCDDPLVSRA</sequence>
<dbReference type="Gene3D" id="3.40.50.12780">
    <property type="entry name" value="N-terminal domain of ligase-like"/>
    <property type="match status" value="2"/>
</dbReference>
<dbReference type="GO" id="GO:0005524">
    <property type="term" value="F:ATP binding"/>
    <property type="evidence" value="ECO:0007669"/>
    <property type="project" value="UniProtKB-KW"/>
</dbReference>
<comment type="similarity">
    <text evidence="1">Belongs to the ATP-dependent AMP-binding enzyme family.</text>
</comment>
<comment type="caution">
    <text evidence="9">The sequence shown here is derived from an EMBL/GenBank/DDBJ whole genome shotgun (WGS) entry which is preliminary data.</text>
</comment>
<evidence type="ECO:0000313" key="10">
    <source>
        <dbReference type="Proteomes" id="UP000288716"/>
    </source>
</evidence>
<dbReference type="InterPro" id="IPR000873">
    <property type="entry name" value="AMP-dep_synth/lig_dom"/>
</dbReference>
<feature type="domain" description="AMP-dependent synthetase/ligase" evidence="8">
    <location>
        <begin position="162"/>
        <end position="338"/>
    </location>
</feature>
<dbReference type="Pfam" id="PF00501">
    <property type="entry name" value="AMP-binding"/>
    <property type="match status" value="2"/>
</dbReference>
<dbReference type="InterPro" id="IPR042099">
    <property type="entry name" value="ANL_N_sf"/>
</dbReference>
<dbReference type="EMBL" id="NCKV01002839">
    <property type="protein sequence ID" value="RWS26349.1"/>
    <property type="molecule type" value="Genomic_DNA"/>
</dbReference>
<dbReference type="Proteomes" id="UP000288716">
    <property type="component" value="Unassembled WGS sequence"/>
</dbReference>
<evidence type="ECO:0000256" key="3">
    <source>
        <dbReference type="ARBA" id="ARBA00022741"/>
    </source>
</evidence>
<evidence type="ECO:0000256" key="5">
    <source>
        <dbReference type="ARBA" id="ARBA00022840"/>
    </source>
</evidence>
<evidence type="ECO:0000256" key="2">
    <source>
        <dbReference type="ARBA" id="ARBA00022598"/>
    </source>
</evidence>
<dbReference type="PANTHER" id="PTHR43272:SF83">
    <property type="entry name" value="ACYL-COA SYNTHETASE LONG-CHAIN, ISOFORM J"/>
    <property type="match status" value="1"/>
</dbReference>
<gene>
    <name evidence="9" type="ORF">B4U80_04382</name>
</gene>
<dbReference type="PANTHER" id="PTHR43272">
    <property type="entry name" value="LONG-CHAIN-FATTY-ACID--COA LIGASE"/>
    <property type="match status" value="1"/>
</dbReference>
<dbReference type="PROSITE" id="PS00455">
    <property type="entry name" value="AMP_BINDING"/>
    <property type="match status" value="1"/>
</dbReference>
<dbReference type="GO" id="GO:0005811">
    <property type="term" value="C:lipid droplet"/>
    <property type="evidence" value="ECO:0007669"/>
    <property type="project" value="TreeGrafter"/>
</dbReference>
<dbReference type="STRING" id="299467.A0A443SFP7"/>